<organism evidence="3">
    <name type="scientific">Albugo laibachii Nc14</name>
    <dbReference type="NCBI Taxonomy" id="890382"/>
    <lineage>
        <taxon>Eukaryota</taxon>
        <taxon>Sar</taxon>
        <taxon>Stramenopiles</taxon>
        <taxon>Oomycota</taxon>
        <taxon>Peronosporomycetes</taxon>
        <taxon>Albuginales</taxon>
        <taxon>Albuginaceae</taxon>
        <taxon>Albugo</taxon>
    </lineage>
</organism>
<gene>
    <name evidence="3" type="primary">AlNc14C244G9524</name>
    <name evidence="3" type="ORF">ALNC14_106680</name>
</gene>
<dbReference type="HOGENOM" id="CLU_092980_0_0_1"/>
<keyword evidence="1" id="KW-1133">Transmembrane helix</keyword>
<reference evidence="3" key="2">
    <citation type="submission" date="2011-02" db="EMBL/GenBank/DDBJ databases">
        <authorList>
            <person name="MacLean D."/>
        </authorList>
    </citation>
    <scope>NUCLEOTIDE SEQUENCE</scope>
</reference>
<feature type="transmembrane region" description="Helical" evidence="1">
    <location>
        <begin position="148"/>
        <end position="169"/>
    </location>
</feature>
<name>F0WT37_9STRA</name>
<feature type="signal peptide" evidence="2">
    <location>
        <begin position="1"/>
        <end position="20"/>
    </location>
</feature>
<dbReference type="EMBL" id="FR824289">
    <property type="protein sequence ID" value="CCA24524.1"/>
    <property type="molecule type" value="Genomic_DNA"/>
</dbReference>
<evidence type="ECO:0000256" key="2">
    <source>
        <dbReference type="SAM" id="SignalP"/>
    </source>
</evidence>
<sequence>MHPQVLMILLFYKWIRSVDSIYYIESLLVALRTAGFSMPNCAVLVRPLQARSPPTSRRSILKINANPSRACVSSRNTINWFSHALHTGNMECFRRVSLQGERGVAMVKKGCRNSAKGCRDKDVDSVQHHIIQYSSAANTMKKQLLKTYTLAIIGVTLSIAILQTLLYLLDWLENHDDPIPVLDTNVPCLDEHILVAKTEVNSSQEIEVRLDHEPFEIPTETYEAVKKGFLNNGFEEEYGVLKSECVKTGPPLSFTNPIKHLTKIMAHSKT</sequence>
<accession>F0WT37</accession>
<feature type="chain" id="PRO_5003259915" evidence="2">
    <location>
        <begin position="21"/>
        <end position="270"/>
    </location>
</feature>
<keyword evidence="2" id="KW-0732">Signal</keyword>
<evidence type="ECO:0000313" key="3">
    <source>
        <dbReference type="EMBL" id="CCA24524.1"/>
    </source>
</evidence>
<evidence type="ECO:0000256" key="1">
    <source>
        <dbReference type="SAM" id="Phobius"/>
    </source>
</evidence>
<dbReference type="AlphaFoldDB" id="F0WT37"/>
<keyword evidence="1" id="KW-0472">Membrane</keyword>
<reference evidence="3" key="1">
    <citation type="journal article" date="2011" name="PLoS Biol.">
        <title>Gene gain and loss during evolution of obligate parasitism in the white rust pathogen of Arabidopsis thaliana.</title>
        <authorList>
            <person name="Kemen E."/>
            <person name="Gardiner A."/>
            <person name="Schultz-Larsen T."/>
            <person name="Kemen A.C."/>
            <person name="Balmuth A.L."/>
            <person name="Robert-Seilaniantz A."/>
            <person name="Bailey K."/>
            <person name="Holub E."/>
            <person name="Studholme D.J."/>
            <person name="Maclean D."/>
            <person name="Jones J.D."/>
        </authorList>
    </citation>
    <scope>NUCLEOTIDE SEQUENCE</scope>
</reference>
<keyword evidence="1" id="KW-0812">Transmembrane</keyword>
<proteinExistence type="predicted"/>
<protein>
    <submittedName>
        <fullName evidence="3">AlNc14C244G9524 protein</fullName>
    </submittedName>
</protein>